<sequence>MSKLEQLIDELCPNGVEYVELNSILDYEQPTKYIVETTNYDDSFETPVLTAGQTFVLGYTNETGGIYISTKENPTIIFDDFTTSFHWVDFSFKIKSSAMKMLRVKLLEDKNALLRYIYHCMKNIQYQPVDHSRQWIAKYSYFRIPLPPLPVQEEIVRILDNFTELTAELTAELRARKKQYEYYRESLLTFGDGVPMVQLKAVVKKSCSGATPNKGNSEFYTNGSVPWLRTQEVKFNEIYKIGSFITEEAVRKTSAKWIPTNCVIVAISGATAGRCAINKIPTTTNQHCYNMEIDETKALYKYVFYCVCSQYEELLSRKQGARGDLNSSLIMGIYIPLPSLPKQRRIVEILDRFDILCNDISSGLPAEIKARQKQYEYYRDKLLTFPKAELEV</sequence>
<dbReference type="PANTHER" id="PTHR43140">
    <property type="entry name" value="TYPE-1 RESTRICTION ENZYME ECOKI SPECIFICITY PROTEIN"/>
    <property type="match status" value="1"/>
</dbReference>
<dbReference type="OrthoDB" id="9795776at2"/>
<gene>
    <name evidence="6" type="ORF">FEZ08_04390</name>
</gene>
<keyword evidence="2" id="KW-0680">Restriction system</keyword>
<dbReference type="Gene3D" id="3.90.220.20">
    <property type="entry name" value="DNA methylase specificity domains"/>
    <property type="match status" value="2"/>
</dbReference>
<protein>
    <submittedName>
        <fullName evidence="6">Restriction endonuclease subunit S</fullName>
    </submittedName>
</protein>
<accession>A0A5R8QDI6</accession>
<dbReference type="GO" id="GO:0003677">
    <property type="term" value="F:DNA binding"/>
    <property type="evidence" value="ECO:0007669"/>
    <property type="project" value="UniProtKB-KW"/>
</dbReference>
<keyword evidence="3" id="KW-0238">DNA-binding</keyword>
<keyword evidence="7" id="KW-1185">Reference proteome</keyword>
<evidence type="ECO:0000256" key="3">
    <source>
        <dbReference type="ARBA" id="ARBA00023125"/>
    </source>
</evidence>
<keyword evidence="6" id="KW-0540">Nuclease</keyword>
<dbReference type="CDD" id="cd17294">
    <property type="entry name" value="RMtype1_S_MmaC7ORF19P_TRD1-CR1_like"/>
    <property type="match status" value="1"/>
</dbReference>
<name>A0A5R8QDI6_9FIRM</name>
<comment type="subunit">
    <text evidence="4">The methyltransferase is composed of M and S polypeptides.</text>
</comment>
<evidence type="ECO:0000256" key="1">
    <source>
        <dbReference type="ARBA" id="ARBA00010923"/>
    </source>
</evidence>
<dbReference type="PANTHER" id="PTHR43140:SF1">
    <property type="entry name" value="TYPE I RESTRICTION ENZYME ECOKI SPECIFICITY SUBUNIT"/>
    <property type="match status" value="1"/>
</dbReference>
<dbReference type="GO" id="GO:0009307">
    <property type="term" value="P:DNA restriction-modification system"/>
    <property type="evidence" value="ECO:0007669"/>
    <property type="project" value="UniProtKB-KW"/>
</dbReference>
<keyword evidence="6" id="KW-0378">Hydrolase</keyword>
<keyword evidence="6" id="KW-0255">Endonuclease</keyword>
<evidence type="ECO:0000313" key="6">
    <source>
        <dbReference type="EMBL" id="TLG75291.1"/>
    </source>
</evidence>
<dbReference type="InterPro" id="IPR044946">
    <property type="entry name" value="Restrct_endonuc_typeI_TRD_sf"/>
</dbReference>
<reference evidence="6 7" key="1">
    <citation type="submission" date="2019-05" db="EMBL/GenBank/DDBJ databases">
        <title>Culicoidintestinum kansasii gen. nov., sp. nov. from the gastrointestinal tract of the biting midge, Culicoides sonorensis.</title>
        <authorList>
            <person name="Neupane S."/>
            <person name="Ghosh A."/>
            <person name="Gunther S."/>
            <person name="Martin K."/>
            <person name="Zurek L."/>
        </authorList>
    </citation>
    <scope>NUCLEOTIDE SEQUENCE [LARGE SCALE GENOMIC DNA]</scope>
    <source>
        <strain evidence="6 7">CS-1</strain>
    </source>
</reference>
<dbReference type="InterPro" id="IPR051212">
    <property type="entry name" value="Type-I_RE_S_subunit"/>
</dbReference>
<comment type="similarity">
    <text evidence="1">Belongs to the type-I restriction system S methylase family.</text>
</comment>
<feature type="domain" description="Type I restriction modification DNA specificity" evidence="5">
    <location>
        <begin position="196"/>
        <end position="369"/>
    </location>
</feature>
<comment type="caution">
    <text evidence="6">The sequence shown here is derived from an EMBL/GenBank/DDBJ whole genome shotgun (WGS) entry which is preliminary data.</text>
</comment>
<dbReference type="CDD" id="cd17274">
    <property type="entry name" value="RMtype1_S_Eco540ANI-TRD1-CR1_like"/>
    <property type="match status" value="1"/>
</dbReference>
<feature type="domain" description="Type I restriction modification DNA specificity" evidence="5">
    <location>
        <begin position="13"/>
        <end position="173"/>
    </location>
</feature>
<dbReference type="EMBL" id="VBWP01000003">
    <property type="protein sequence ID" value="TLG75291.1"/>
    <property type="molecule type" value="Genomic_DNA"/>
</dbReference>
<organism evidence="6 7">
    <name type="scientific">Culicoidibacter larvae</name>
    <dbReference type="NCBI Taxonomy" id="2579976"/>
    <lineage>
        <taxon>Bacteria</taxon>
        <taxon>Bacillati</taxon>
        <taxon>Bacillota</taxon>
        <taxon>Culicoidibacteria</taxon>
        <taxon>Culicoidibacterales</taxon>
        <taxon>Culicoidibacteraceae</taxon>
        <taxon>Culicoidibacter</taxon>
    </lineage>
</organism>
<dbReference type="GO" id="GO:0004519">
    <property type="term" value="F:endonuclease activity"/>
    <property type="evidence" value="ECO:0007669"/>
    <property type="project" value="UniProtKB-KW"/>
</dbReference>
<dbReference type="Gene3D" id="1.10.287.1120">
    <property type="entry name" value="Bipartite methylase S protein"/>
    <property type="match status" value="1"/>
</dbReference>
<dbReference type="Pfam" id="PF01420">
    <property type="entry name" value="Methylase_S"/>
    <property type="match status" value="2"/>
</dbReference>
<evidence type="ECO:0000256" key="4">
    <source>
        <dbReference type="ARBA" id="ARBA00038652"/>
    </source>
</evidence>
<dbReference type="RefSeq" id="WP_138190513.1">
    <property type="nucleotide sequence ID" value="NZ_VBWP01000003.1"/>
</dbReference>
<dbReference type="AlphaFoldDB" id="A0A5R8QDI6"/>
<dbReference type="Proteomes" id="UP000306912">
    <property type="component" value="Unassembled WGS sequence"/>
</dbReference>
<dbReference type="InParanoid" id="A0A5R8QDI6"/>
<evidence type="ECO:0000256" key="2">
    <source>
        <dbReference type="ARBA" id="ARBA00022747"/>
    </source>
</evidence>
<evidence type="ECO:0000259" key="5">
    <source>
        <dbReference type="Pfam" id="PF01420"/>
    </source>
</evidence>
<evidence type="ECO:0000313" key="7">
    <source>
        <dbReference type="Proteomes" id="UP000306912"/>
    </source>
</evidence>
<proteinExistence type="inferred from homology"/>
<dbReference type="SUPFAM" id="SSF116734">
    <property type="entry name" value="DNA methylase specificity domain"/>
    <property type="match status" value="2"/>
</dbReference>
<dbReference type="InterPro" id="IPR000055">
    <property type="entry name" value="Restrct_endonuc_typeI_TRD"/>
</dbReference>